<evidence type="ECO:0000313" key="2">
    <source>
        <dbReference type="EMBL" id="MBB3076547.1"/>
    </source>
</evidence>
<keyword evidence="1" id="KW-1133">Transmembrane helix</keyword>
<keyword evidence="1" id="KW-0472">Membrane</keyword>
<feature type="transmembrane region" description="Helical" evidence="1">
    <location>
        <begin position="172"/>
        <end position="191"/>
    </location>
</feature>
<comment type="caution">
    <text evidence="2">The sequence shown here is derived from an EMBL/GenBank/DDBJ whole genome shotgun (WGS) entry which is preliminary data.</text>
</comment>
<evidence type="ECO:0000256" key="1">
    <source>
        <dbReference type="SAM" id="Phobius"/>
    </source>
</evidence>
<reference evidence="2 3" key="1">
    <citation type="submission" date="2020-08" db="EMBL/GenBank/DDBJ databases">
        <title>Genomic Encyclopedia of Type Strains, Phase III (KMG-III): the genomes of soil and plant-associated and newly described type strains.</title>
        <authorList>
            <person name="Whitman W."/>
        </authorList>
    </citation>
    <scope>NUCLEOTIDE SEQUENCE [LARGE SCALE GENOMIC DNA]</scope>
    <source>
        <strain evidence="2 3">CECT 3237</strain>
    </source>
</reference>
<evidence type="ECO:0008006" key="4">
    <source>
        <dbReference type="Google" id="ProtNLM"/>
    </source>
</evidence>
<feature type="transmembrane region" description="Helical" evidence="1">
    <location>
        <begin position="20"/>
        <end position="37"/>
    </location>
</feature>
<dbReference type="RefSeq" id="WP_184591637.1">
    <property type="nucleotide sequence ID" value="NZ_BMUP01000012.1"/>
</dbReference>
<dbReference type="EMBL" id="JACHXE010000002">
    <property type="protein sequence ID" value="MBB3076547.1"/>
    <property type="molecule type" value="Genomic_DNA"/>
</dbReference>
<protein>
    <recommendedName>
        <fullName evidence="4">DUF3592 domain-containing protein</fullName>
    </recommendedName>
</protein>
<name>A0A7W5F1F1_9ACTN</name>
<keyword evidence="1" id="KW-0812">Transmembrane</keyword>
<organism evidence="2 3">
    <name type="scientific">Streptomyces violarus</name>
    <dbReference type="NCBI Taxonomy" id="67380"/>
    <lineage>
        <taxon>Bacteria</taxon>
        <taxon>Bacillati</taxon>
        <taxon>Actinomycetota</taxon>
        <taxon>Actinomycetes</taxon>
        <taxon>Kitasatosporales</taxon>
        <taxon>Streptomycetaceae</taxon>
        <taxon>Streptomyces</taxon>
    </lineage>
</organism>
<keyword evidence="3" id="KW-1185">Reference proteome</keyword>
<sequence>MTEVYAPASRNGLGRWPGTVGVLVLAPLALTGCAWLAQRQDALMVLGAVMALLVLVIAWVMCGAGPGACLAVFGFAFMLFVGPAMGDYVINDRGVRHDAVIGDVSTYWRKHGDGRACTAVPTDTAKPRAYEVDDPDGCDDDLAEGQSVTLVIDPEGWLKPRLSRHVNGVAPYLAWTSVGLLAAMESVVLYGRLWRRGLRK</sequence>
<proteinExistence type="predicted"/>
<gene>
    <name evidence="2" type="ORF">FHS41_003024</name>
</gene>
<feature type="transmembrane region" description="Helical" evidence="1">
    <location>
        <begin position="43"/>
        <end position="61"/>
    </location>
</feature>
<accession>A0A7W5F1F1</accession>
<evidence type="ECO:0000313" key="3">
    <source>
        <dbReference type="Proteomes" id="UP000572907"/>
    </source>
</evidence>
<dbReference type="Proteomes" id="UP000572907">
    <property type="component" value="Unassembled WGS sequence"/>
</dbReference>
<dbReference type="AlphaFoldDB" id="A0A7W5F1F1"/>